<dbReference type="Pfam" id="PF01569">
    <property type="entry name" value="PAP2"/>
    <property type="match status" value="1"/>
</dbReference>
<evidence type="ECO:0000256" key="1">
    <source>
        <dbReference type="SAM" id="Phobius"/>
    </source>
</evidence>
<protein>
    <submittedName>
        <fullName evidence="3">Undecaprenyl-diphosphatase</fullName>
    </submittedName>
</protein>
<dbReference type="PANTHER" id="PTHR14969:SF13">
    <property type="entry name" value="AT30094P"/>
    <property type="match status" value="1"/>
</dbReference>
<organism evidence="3 4">
    <name type="scientific">Nakamurella panacisegetis</name>
    <dbReference type="NCBI Taxonomy" id="1090615"/>
    <lineage>
        <taxon>Bacteria</taxon>
        <taxon>Bacillati</taxon>
        <taxon>Actinomycetota</taxon>
        <taxon>Actinomycetes</taxon>
        <taxon>Nakamurellales</taxon>
        <taxon>Nakamurellaceae</taxon>
        <taxon>Nakamurella</taxon>
    </lineage>
</organism>
<name>A0A1H0QQM6_9ACTN</name>
<accession>A0A1H0QQM6</accession>
<keyword evidence="1" id="KW-0472">Membrane</keyword>
<dbReference type="STRING" id="1090615.SAMN04515671_3212"/>
<feature type="transmembrane region" description="Helical" evidence="1">
    <location>
        <begin position="181"/>
        <end position="199"/>
    </location>
</feature>
<dbReference type="CDD" id="cd03392">
    <property type="entry name" value="PAP2_like_2"/>
    <property type="match status" value="1"/>
</dbReference>
<dbReference type="SUPFAM" id="SSF48317">
    <property type="entry name" value="Acid phosphatase/Vanadium-dependent haloperoxidase"/>
    <property type="match status" value="1"/>
</dbReference>
<dbReference type="EMBL" id="LT629710">
    <property type="protein sequence ID" value="SDP19661.1"/>
    <property type="molecule type" value="Genomic_DNA"/>
</dbReference>
<reference evidence="3 4" key="1">
    <citation type="submission" date="2016-10" db="EMBL/GenBank/DDBJ databases">
        <authorList>
            <person name="de Groot N.N."/>
        </authorList>
    </citation>
    <scope>NUCLEOTIDE SEQUENCE [LARGE SCALE GENOMIC DNA]</scope>
    <source>
        <strain evidence="4">P4-7,KCTC 19426,CECT 7604</strain>
    </source>
</reference>
<feature type="transmembrane region" description="Helical" evidence="1">
    <location>
        <begin position="20"/>
        <end position="43"/>
    </location>
</feature>
<gene>
    <name evidence="3" type="ORF">SAMN04515671_3212</name>
</gene>
<feature type="transmembrane region" description="Helical" evidence="1">
    <location>
        <begin position="110"/>
        <end position="133"/>
    </location>
</feature>
<feature type="domain" description="Phosphatidic acid phosphatase type 2/haloperoxidase" evidence="2">
    <location>
        <begin position="140"/>
        <end position="253"/>
    </location>
</feature>
<dbReference type="InterPro" id="IPR000326">
    <property type="entry name" value="PAP2/HPO"/>
</dbReference>
<feature type="transmembrane region" description="Helical" evidence="1">
    <location>
        <begin position="140"/>
        <end position="161"/>
    </location>
</feature>
<feature type="transmembrane region" description="Helical" evidence="1">
    <location>
        <begin position="238"/>
        <end position="255"/>
    </location>
</feature>
<dbReference type="InterPro" id="IPR036938">
    <property type="entry name" value="PAP2/HPO_sf"/>
</dbReference>
<proteinExistence type="predicted"/>
<dbReference type="SMART" id="SM00014">
    <property type="entry name" value="acidPPc"/>
    <property type="match status" value="1"/>
</dbReference>
<evidence type="ECO:0000313" key="3">
    <source>
        <dbReference type="EMBL" id="SDP19661.1"/>
    </source>
</evidence>
<keyword evidence="1" id="KW-1133">Transmembrane helix</keyword>
<dbReference type="PANTHER" id="PTHR14969">
    <property type="entry name" value="SPHINGOSINE-1-PHOSPHATE PHOSPHOHYDROLASE"/>
    <property type="match status" value="1"/>
</dbReference>
<evidence type="ECO:0000313" key="4">
    <source>
        <dbReference type="Proteomes" id="UP000198741"/>
    </source>
</evidence>
<evidence type="ECO:0000259" key="2">
    <source>
        <dbReference type="SMART" id="SM00014"/>
    </source>
</evidence>
<dbReference type="AlphaFoldDB" id="A0A1H0QQM6"/>
<dbReference type="Gene3D" id="1.20.144.10">
    <property type="entry name" value="Phosphatidic acid phosphatase type 2/haloperoxidase"/>
    <property type="match status" value="2"/>
</dbReference>
<dbReference type="Proteomes" id="UP000198741">
    <property type="component" value="Chromosome I"/>
</dbReference>
<keyword evidence="4" id="KW-1185">Reference proteome</keyword>
<sequence length="272" mass="28659">MWMQPNTDAGMRRSTAAVTTLGYAWVPYAVAALLLIGLSVVWAVRFRGRTTQSTWSWLAFRGAGLAVIAAAIALLADAATEGDGLTAIDRPTWSWFVGHRGGPLTALFKVITQTGSTLAMGSLAGVVVVVLLWRRRRADAVFLAVVAIGAGLFVSAAKPLIGRARPPMAERLVVEANQSFPSGHALASIAIIGALAVLLRPILRATRLRVAAAVVGAVFVAAIGVSRLYLGVHWPTDVLGGWLCGAGWLLLCTTARQLRARRWPPPAAGVPS</sequence>
<feature type="transmembrane region" description="Helical" evidence="1">
    <location>
        <begin position="211"/>
        <end position="232"/>
    </location>
</feature>
<keyword evidence="1" id="KW-0812">Transmembrane</keyword>
<feature type="transmembrane region" description="Helical" evidence="1">
    <location>
        <begin position="55"/>
        <end position="76"/>
    </location>
</feature>